<dbReference type="CDD" id="cd01392">
    <property type="entry name" value="HTH_LacI"/>
    <property type="match status" value="1"/>
</dbReference>
<dbReference type="SUPFAM" id="SSF53850">
    <property type="entry name" value="Periplasmic binding protein-like II"/>
    <property type="match status" value="1"/>
</dbReference>
<evidence type="ECO:0000256" key="3">
    <source>
        <dbReference type="ARBA" id="ARBA00023163"/>
    </source>
</evidence>
<evidence type="ECO:0000256" key="1">
    <source>
        <dbReference type="ARBA" id="ARBA00023015"/>
    </source>
</evidence>
<dbReference type="Gene3D" id="3.40.50.2300">
    <property type="match status" value="2"/>
</dbReference>
<dbReference type="PROSITE" id="PS50943">
    <property type="entry name" value="HTH_CROC1"/>
    <property type="match status" value="1"/>
</dbReference>
<name>A0A4U8Q9P4_9FIRM</name>
<keyword evidence="1" id="KW-0805">Transcription regulation</keyword>
<evidence type="ECO:0000256" key="2">
    <source>
        <dbReference type="ARBA" id="ARBA00023125"/>
    </source>
</evidence>
<dbReference type="SUPFAM" id="SSF53822">
    <property type="entry name" value="Periplasmic binding protein-like I"/>
    <property type="match status" value="1"/>
</dbReference>
<dbReference type="InterPro" id="IPR028082">
    <property type="entry name" value="Peripla_BP_I"/>
</dbReference>
<dbReference type="Gene3D" id="1.10.260.40">
    <property type="entry name" value="lambda repressor-like DNA-binding domains"/>
    <property type="match status" value="1"/>
</dbReference>
<dbReference type="STRING" id="180332.GCA_000797495_00103"/>
<evidence type="ECO:0000313" key="6">
    <source>
        <dbReference type="EMBL" id="TLC98545.1"/>
    </source>
</evidence>
<keyword evidence="2" id="KW-0238">DNA-binding</keyword>
<dbReference type="Pfam" id="PF00356">
    <property type="entry name" value="LacI"/>
    <property type="match status" value="1"/>
</dbReference>
<dbReference type="Proteomes" id="UP000306509">
    <property type="component" value="Unassembled WGS sequence"/>
</dbReference>
<dbReference type="PANTHER" id="PTHR30146:SF109">
    <property type="entry name" value="HTH-TYPE TRANSCRIPTIONAL REGULATOR GALS"/>
    <property type="match status" value="1"/>
</dbReference>
<dbReference type="InterPro" id="IPR001761">
    <property type="entry name" value="Peripla_BP/Lac1_sug-bd_dom"/>
</dbReference>
<dbReference type="PROSITE" id="PS00356">
    <property type="entry name" value="HTH_LACI_1"/>
    <property type="match status" value="1"/>
</dbReference>
<dbReference type="InterPro" id="IPR010982">
    <property type="entry name" value="Lambda_DNA-bd_dom_sf"/>
</dbReference>
<dbReference type="Pfam" id="PF13416">
    <property type="entry name" value="SBP_bac_8"/>
    <property type="match status" value="1"/>
</dbReference>
<dbReference type="AlphaFoldDB" id="A0A4U8Q9P4"/>
<keyword evidence="7" id="KW-1185">Reference proteome</keyword>
<dbReference type="SUPFAM" id="SSF47413">
    <property type="entry name" value="lambda repressor-like DNA-binding domains"/>
    <property type="match status" value="1"/>
</dbReference>
<dbReference type="GO" id="GO:0003700">
    <property type="term" value="F:DNA-binding transcription factor activity"/>
    <property type="evidence" value="ECO:0007669"/>
    <property type="project" value="TreeGrafter"/>
</dbReference>
<reference evidence="6 7" key="1">
    <citation type="journal article" date="2019" name="Anaerobe">
        <title>Detection of Robinsoniella peoriensis in multiple bone samples of a trauma patient.</title>
        <authorList>
            <person name="Schrottner P."/>
            <person name="Hartwich K."/>
            <person name="Bunk B."/>
            <person name="Schober I."/>
            <person name="Helbig S."/>
            <person name="Rudolph W.W."/>
            <person name="Gunzer F."/>
        </authorList>
    </citation>
    <scope>NUCLEOTIDE SEQUENCE [LARGE SCALE GENOMIC DNA]</scope>
    <source>
        <strain evidence="6 7">DSM 106044</strain>
    </source>
</reference>
<accession>A0A4U8Q9P4</accession>
<dbReference type="InterPro" id="IPR001387">
    <property type="entry name" value="Cro/C1-type_HTH"/>
</dbReference>
<dbReference type="RefSeq" id="WP_138003771.1">
    <property type="nucleotide sequence ID" value="NZ_QGQD01000092.1"/>
</dbReference>
<gene>
    <name evidence="6" type="primary">ccpA_10</name>
    <name evidence="6" type="ORF">DSM106044_04655</name>
</gene>
<dbReference type="InterPro" id="IPR000843">
    <property type="entry name" value="HTH_LacI"/>
</dbReference>
<evidence type="ECO:0000259" key="5">
    <source>
        <dbReference type="PROSITE" id="PS50943"/>
    </source>
</evidence>
<evidence type="ECO:0000259" key="4">
    <source>
        <dbReference type="PROSITE" id="PS50932"/>
    </source>
</evidence>
<sequence length="760" mass="87553">MANIKDVAKRSGVSIATVSNYINNKKKVGEETAARIDEAIRSLNYVVHNSGRELRMQKNNDIGIVFPNISDPYLEKIISSIKGYFSQYDQNFVLELSDNNTEKETKAVLNLIGRSVSGIILYSCQPDNLSIFEKLERSRIPYVLIDHKPQELDCNFISVDHEDLFYRLTKEVLNKGFRKISMILGPYEFAENRMALKGYQEAFVDKDISYEKNIVISTTAIRECGFRAGIQLFEGADDIPDIIFTTSYRLAEGIKYAMKIYHIDERKHISIVTTGDAVDDVFYHDETIIKTSRSAYNMGEEAGKLLLKNIKSPIVFEKEELCFQDSFLLKDIKDYHESAEENSLIFEDEICVLLLDDESSVSGLSKLLIDFYAKEKINVRIKKVLPENAFEYICDYFESGRDDIDVILFDLPWLPYFADKGCLLCLDEMMQDSDFHTEHYLTGTMDHYSMFKNRHYALPYMACTQLLFYRKSLFQSESIARDLDRRFMVPLKIPQTWFQFNTLAKYFTRSYNPDSPVPYGHTMSISYPEQLVCELMPRIWDYHGDLYNSQNDIIINNHAIKKGLRSLLEAVQYSTPEFLSDRPSDTVQHFMAGETAMLCTFYNYATDIVERSNSSIVNDFGYTTLPGTSVMAGWCLGISHNSKKAKHAFKFIKWASGSEIAIAHTILGGQSPNISVYRNYDMVSLYPWLPKALWGFEKSKKRLTPITADGKIISEKGEEDKIYKYLLPMLKKLESGSIPDKDEIQDMISRMQREMNRLFI</sequence>
<feature type="domain" description="HTH cro/C1-type" evidence="5">
    <location>
        <begin position="5"/>
        <end position="46"/>
    </location>
</feature>
<dbReference type="CDD" id="cd06267">
    <property type="entry name" value="PBP1_LacI_sugar_binding-like"/>
    <property type="match status" value="1"/>
</dbReference>
<dbReference type="Gene3D" id="3.40.190.10">
    <property type="entry name" value="Periplasmic binding protein-like II"/>
    <property type="match status" value="2"/>
</dbReference>
<dbReference type="Pfam" id="PF00532">
    <property type="entry name" value="Peripla_BP_1"/>
    <property type="match status" value="1"/>
</dbReference>
<dbReference type="PROSITE" id="PS50932">
    <property type="entry name" value="HTH_LACI_2"/>
    <property type="match status" value="1"/>
</dbReference>
<dbReference type="InterPro" id="IPR006059">
    <property type="entry name" value="SBP"/>
</dbReference>
<feature type="domain" description="HTH lacI-type" evidence="4">
    <location>
        <begin position="2"/>
        <end position="56"/>
    </location>
</feature>
<dbReference type="EMBL" id="QGQD01000092">
    <property type="protein sequence ID" value="TLC98545.1"/>
    <property type="molecule type" value="Genomic_DNA"/>
</dbReference>
<keyword evidence="3" id="KW-0804">Transcription</keyword>
<comment type="caution">
    <text evidence="6">The sequence shown here is derived from an EMBL/GenBank/DDBJ whole genome shotgun (WGS) entry which is preliminary data.</text>
</comment>
<dbReference type="GO" id="GO:0000976">
    <property type="term" value="F:transcription cis-regulatory region binding"/>
    <property type="evidence" value="ECO:0007669"/>
    <property type="project" value="TreeGrafter"/>
</dbReference>
<dbReference type="PANTHER" id="PTHR30146">
    <property type="entry name" value="LACI-RELATED TRANSCRIPTIONAL REPRESSOR"/>
    <property type="match status" value="1"/>
</dbReference>
<evidence type="ECO:0000313" key="7">
    <source>
        <dbReference type="Proteomes" id="UP000306509"/>
    </source>
</evidence>
<dbReference type="SMART" id="SM00354">
    <property type="entry name" value="HTH_LACI"/>
    <property type="match status" value="1"/>
</dbReference>
<organism evidence="6 7">
    <name type="scientific">Robinsoniella peoriensis</name>
    <dbReference type="NCBI Taxonomy" id="180332"/>
    <lineage>
        <taxon>Bacteria</taxon>
        <taxon>Bacillati</taxon>
        <taxon>Bacillota</taxon>
        <taxon>Clostridia</taxon>
        <taxon>Lachnospirales</taxon>
        <taxon>Lachnospiraceae</taxon>
        <taxon>Robinsoniella</taxon>
    </lineage>
</organism>
<protein>
    <submittedName>
        <fullName evidence="6">Glucose-resistance amylase regulator</fullName>
    </submittedName>
</protein>
<proteinExistence type="predicted"/>